<evidence type="ECO:0000313" key="8">
    <source>
        <dbReference type="EMBL" id="RWS17119.1"/>
    </source>
</evidence>
<keyword evidence="5" id="KW-0966">Cell projection</keyword>
<dbReference type="EMBL" id="NCKU01000117">
    <property type="protein sequence ID" value="RWS17119.1"/>
    <property type="molecule type" value="Genomic_DNA"/>
</dbReference>
<keyword evidence="2" id="KW-0963">Cytoplasm</keyword>
<dbReference type="OrthoDB" id="431939at2759"/>
<dbReference type="GO" id="GO:0060271">
    <property type="term" value="P:cilium assembly"/>
    <property type="evidence" value="ECO:0007669"/>
    <property type="project" value="TreeGrafter"/>
</dbReference>
<evidence type="ECO:0000313" key="9">
    <source>
        <dbReference type="Proteomes" id="UP000285301"/>
    </source>
</evidence>
<dbReference type="PANTHER" id="PTHR12968">
    <property type="entry name" value="B9 DOMAIN-CONTAINING"/>
    <property type="match status" value="1"/>
</dbReference>
<dbReference type="Pfam" id="PF07162">
    <property type="entry name" value="B9-C2"/>
    <property type="match status" value="1"/>
</dbReference>
<keyword evidence="3" id="KW-0970">Cilium biogenesis/degradation</keyword>
<evidence type="ECO:0000256" key="6">
    <source>
        <dbReference type="ARBA" id="ARBA00038411"/>
    </source>
</evidence>
<dbReference type="PANTHER" id="PTHR12968:SF1">
    <property type="entry name" value="B9 DOMAIN-CONTAINING PROTEIN 1"/>
    <property type="match status" value="1"/>
</dbReference>
<organism evidence="8 9">
    <name type="scientific">Dinothrombium tinctorium</name>
    <dbReference type="NCBI Taxonomy" id="1965070"/>
    <lineage>
        <taxon>Eukaryota</taxon>
        <taxon>Metazoa</taxon>
        <taxon>Ecdysozoa</taxon>
        <taxon>Arthropoda</taxon>
        <taxon>Chelicerata</taxon>
        <taxon>Arachnida</taxon>
        <taxon>Acari</taxon>
        <taxon>Acariformes</taxon>
        <taxon>Trombidiformes</taxon>
        <taxon>Prostigmata</taxon>
        <taxon>Anystina</taxon>
        <taxon>Parasitengona</taxon>
        <taxon>Trombidioidea</taxon>
        <taxon>Trombidiidae</taxon>
        <taxon>Dinothrombium</taxon>
    </lineage>
</organism>
<accession>A0A3S3PKG9</accession>
<evidence type="ECO:0000256" key="4">
    <source>
        <dbReference type="ARBA" id="ARBA00023212"/>
    </source>
</evidence>
<comment type="caution">
    <text evidence="8">The sequence shown here is derived from an EMBL/GenBank/DDBJ whole genome shotgun (WGS) entry which is preliminary data.</text>
</comment>
<evidence type="ECO:0000256" key="1">
    <source>
        <dbReference type="ARBA" id="ARBA00004120"/>
    </source>
</evidence>
<dbReference type="STRING" id="1965070.A0A3S3PKG9"/>
<protein>
    <recommendedName>
        <fullName evidence="7">B9 domain-containing protein 1</fullName>
    </recommendedName>
</protein>
<gene>
    <name evidence="8" type="ORF">B4U79_15783</name>
</gene>
<evidence type="ECO:0000256" key="3">
    <source>
        <dbReference type="ARBA" id="ARBA00022794"/>
    </source>
</evidence>
<dbReference type="Proteomes" id="UP000285301">
    <property type="component" value="Unassembled WGS sequence"/>
</dbReference>
<dbReference type="InterPro" id="IPR010796">
    <property type="entry name" value="C2_B9-type_dom"/>
</dbReference>
<name>A0A3S3PKG9_9ACAR</name>
<evidence type="ECO:0000256" key="7">
    <source>
        <dbReference type="ARBA" id="ARBA00039274"/>
    </source>
</evidence>
<comment type="subcellular location">
    <subcellularLocation>
        <location evidence="1">Cytoplasm</location>
        <location evidence="1">Cytoskeleton</location>
        <location evidence="1">Cilium basal body</location>
    </subcellularLocation>
</comment>
<reference evidence="8 9" key="1">
    <citation type="journal article" date="2018" name="Gigascience">
        <title>Genomes of trombidid mites reveal novel predicted allergens and laterally-transferred genes associated with secondary metabolism.</title>
        <authorList>
            <person name="Dong X."/>
            <person name="Chaisiri K."/>
            <person name="Xia D."/>
            <person name="Armstrong S.D."/>
            <person name="Fang Y."/>
            <person name="Donnelly M.J."/>
            <person name="Kadowaki T."/>
            <person name="McGarry J.W."/>
            <person name="Darby A.C."/>
            <person name="Makepeace B.L."/>
        </authorList>
    </citation>
    <scope>NUCLEOTIDE SEQUENCE [LARGE SCALE GENOMIC DNA]</scope>
    <source>
        <strain evidence="8">UoL-WK</strain>
    </source>
</reference>
<keyword evidence="4" id="KW-0206">Cytoskeleton</keyword>
<dbReference type="AlphaFoldDB" id="A0A3S3PKG9"/>
<keyword evidence="9" id="KW-1185">Reference proteome</keyword>
<evidence type="ECO:0000256" key="5">
    <source>
        <dbReference type="ARBA" id="ARBA00023273"/>
    </source>
</evidence>
<evidence type="ECO:0000256" key="2">
    <source>
        <dbReference type="ARBA" id="ARBA00022490"/>
    </source>
</evidence>
<dbReference type="GO" id="GO:0036038">
    <property type="term" value="C:MKS complex"/>
    <property type="evidence" value="ECO:0007669"/>
    <property type="project" value="TreeGrafter"/>
</dbReference>
<comment type="similarity">
    <text evidence="6">Belongs to the B9D family.</text>
</comment>
<sequence>MDVSVRDRLTEQNSITSNAFLLNVFGQIEKGHFPGMDNLYCKYALVYGDDWSLVSGLEEGVSQIARKSTDERQIFTWNMPLDLTFKSTNPHGWPQIVVAVYGYDIFKNDVVRGYGQTHIPPIPGSHKRRLPMFVPQSSSLISMFTSWISGKRPEFVNQKVIAKGEGRGVIRVTSQGFVDVTFNILLKDFKKHGFQNSTMRQT</sequence>
<dbReference type="PROSITE" id="PS51381">
    <property type="entry name" value="C2_B9"/>
    <property type="match status" value="1"/>
</dbReference>
<proteinExistence type="inferred from homology"/>